<dbReference type="InterPro" id="IPR055356">
    <property type="entry name" value="ZP-N"/>
</dbReference>
<reference evidence="6" key="3">
    <citation type="submission" date="2025-09" db="UniProtKB">
        <authorList>
            <consortium name="Ensembl"/>
        </authorList>
    </citation>
    <scope>IDENTIFICATION</scope>
</reference>
<dbReference type="InterPro" id="IPR042235">
    <property type="entry name" value="ZP-C_dom"/>
</dbReference>
<evidence type="ECO:0000259" key="5">
    <source>
        <dbReference type="PROSITE" id="PS51034"/>
    </source>
</evidence>
<dbReference type="Ensembl" id="ENSCSAVT00000018864.1">
    <property type="protein sequence ID" value="ENSCSAVP00000018661.1"/>
    <property type="gene ID" value="ENSCSAVG00000010965.1"/>
</dbReference>
<dbReference type="PANTHER" id="PTHR14002:SF43">
    <property type="entry name" value="DELTA-LIKE PROTEIN"/>
    <property type="match status" value="1"/>
</dbReference>
<evidence type="ECO:0000313" key="7">
    <source>
        <dbReference type="Proteomes" id="UP000007875"/>
    </source>
</evidence>
<reference evidence="6" key="2">
    <citation type="submission" date="2025-08" db="UniProtKB">
        <authorList>
            <consortium name="Ensembl"/>
        </authorList>
    </citation>
    <scope>IDENTIFICATION</scope>
</reference>
<dbReference type="Gene3D" id="2.60.40.3210">
    <property type="entry name" value="Zona pellucida, ZP-N domain"/>
    <property type="match status" value="1"/>
</dbReference>
<dbReference type="InParanoid" id="H2ZM45"/>
<feature type="domain" description="C-type lectin" evidence="4">
    <location>
        <begin position="7"/>
        <end position="93"/>
    </location>
</feature>
<feature type="compositionally biased region" description="Polar residues" evidence="3">
    <location>
        <begin position="178"/>
        <end position="193"/>
    </location>
</feature>
<dbReference type="SUPFAM" id="SSF56436">
    <property type="entry name" value="C-type lectin-like"/>
    <property type="match status" value="1"/>
</dbReference>
<evidence type="ECO:0000256" key="2">
    <source>
        <dbReference type="ARBA" id="ARBA00023157"/>
    </source>
</evidence>
<dbReference type="Gene3D" id="2.60.40.4100">
    <property type="entry name" value="Zona pellucida, ZP-C domain"/>
    <property type="match status" value="1"/>
</dbReference>
<dbReference type="OMA" id="MENGCIR"/>
<dbReference type="HOGENOM" id="CLU_453371_0_0_1"/>
<evidence type="ECO:0000256" key="3">
    <source>
        <dbReference type="SAM" id="MobiDB-lite"/>
    </source>
</evidence>
<dbReference type="InterPro" id="IPR001304">
    <property type="entry name" value="C-type_lectin-like"/>
</dbReference>
<accession>H2ZM45</accession>
<dbReference type="PROSITE" id="PS51034">
    <property type="entry name" value="ZP_2"/>
    <property type="match status" value="1"/>
</dbReference>
<dbReference type="PANTHER" id="PTHR14002">
    <property type="entry name" value="ENDOGLIN/TGF-BETA RECEPTOR TYPE III"/>
    <property type="match status" value="1"/>
</dbReference>
<dbReference type="InterPro" id="IPR016187">
    <property type="entry name" value="CTDL_fold"/>
</dbReference>
<dbReference type="SMART" id="SM00241">
    <property type="entry name" value="ZP"/>
    <property type="match status" value="1"/>
</dbReference>
<feature type="compositionally biased region" description="Low complexity" evidence="3">
    <location>
        <begin position="159"/>
        <end position="171"/>
    </location>
</feature>
<feature type="domain" description="ZP" evidence="5">
    <location>
        <begin position="197"/>
        <end position="455"/>
    </location>
</feature>
<evidence type="ECO:0000259" key="4">
    <source>
        <dbReference type="PROSITE" id="PS50041"/>
    </source>
</evidence>
<evidence type="ECO:0000256" key="1">
    <source>
        <dbReference type="ARBA" id="ARBA00022729"/>
    </source>
</evidence>
<keyword evidence="7" id="KW-1185">Reference proteome</keyword>
<name>H2ZM45_CIOSA</name>
<dbReference type="STRING" id="51511.ENSCSAVP00000018661"/>
<organism evidence="6 7">
    <name type="scientific">Ciona savignyi</name>
    <name type="common">Pacific transparent sea squirt</name>
    <dbReference type="NCBI Taxonomy" id="51511"/>
    <lineage>
        <taxon>Eukaryota</taxon>
        <taxon>Metazoa</taxon>
        <taxon>Chordata</taxon>
        <taxon>Tunicata</taxon>
        <taxon>Ascidiacea</taxon>
        <taxon>Phlebobranchia</taxon>
        <taxon>Cionidae</taxon>
        <taxon>Ciona</taxon>
    </lineage>
</organism>
<dbReference type="Pfam" id="PF00059">
    <property type="entry name" value="Lectin_C"/>
    <property type="match status" value="1"/>
</dbReference>
<dbReference type="PROSITE" id="PS50041">
    <property type="entry name" value="C_TYPE_LECTIN_2"/>
    <property type="match status" value="1"/>
</dbReference>
<dbReference type="eggNOG" id="ENOG502RSDM">
    <property type="taxonomic scope" value="Eukaryota"/>
</dbReference>
<evidence type="ECO:0000313" key="6">
    <source>
        <dbReference type="Ensembl" id="ENSCSAVP00000018661.1"/>
    </source>
</evidence>
<reference evidence="7" key="1">
    <citation type="submission" date="2003-08" db="EMBL/GenBank/DDBJ databases">
        <authorList>
            <person name="Birren B."/>
            <person name="Nusbaum C."/>
            <person name="Abebe A."/>
            <person name="Abouelleil A."/>
            <person name="Adekoya E."/>
            <person name="Ait-zahra M."/>
            <person name="Allen N."/>
            <person name="Allen T."/>
            <person name="An P."/>
            <person name="Anderson M."/>
            <person name="Anderson S."/>
            <person name="Arachchi H."/>
            <person name="Armbruster J."/>
            <person name="Bachantsang P."/>
            <person name="Baldwin J."/>
            <person name="Barry A."/>
            <person name="Bayul T."/>
            <person name="Blitshsteyn B."/>
            <person name="Bloom T."/>
            <person name="Blye J."/>
            <person name="Boguslavskiy L."/>
            <person name="Borowsky M."/>
            <person name="Boukhgalter B."/>
            <person name="Brunache A."/>
            <person name="Butler J."/>
            <person name="Calixte N."/>
            <person name="Calvo S."/>
            <person name="Camarata J."/>
            <person name="Campo K."/>
            <person name="Chang J."/>
            <person name="Cheshatsang Y."/>
            <person name="Citroen M."/>
            <person name="Collymore A."/>
            <person name="Considine T."/>
            <person name="Cook A."/>
            <person name="Cooke P."/>
            <person name="Corum B."/>
            <person name="Cuomo C."/>
            <person name="David R."/>
            <person name="Dawoe T."/>
            <person name="Degray S."/>
            <person name="Dodge S."/>
            <person name="Dooley K."/>
            <person name="Dorje P."/>
            <person name="Dorjee K."/>
            <person name="Dorris L."/>
            <person name="Duffey N."/>
            <person name="Dupes A."/>
            <person name="Elkins T."/>
            <person name="Engels R."/>
            <person name="Erickson J."/>
            <person name="Farina A."/>
            <person name="Faro S."/>
            <person name="Ferreira P."/>
            <person name="Fischer H."/>
            <person name="Fitzgerald M."/>
            <person name="Foley K."/>
            <person name="Gage D."/>
            <person name="Galagan J."/>
            <person name="Gearin G."/>
            <person name="Gnerre S."/>
            <person name="Gnirke A."/>
            <person name="Goyette A."/>
            <person name="Graham J."/>
            <person name="Grandbois E."/>
            <person name="Gyaltsen K."/>
            <person name="Hafez N."/>
            <person name="Hagopian D."/>
            <person name="Hagos B."/>
            <person name="Hall J."/>
            <person name="Hatcher B."/>
            <person name="Heller A."/>
            <person name="Higgins H."/>
            <person name="Honan T."/>
            <person name="Horn A."/>
            <person name="Houde N."/>
            <person name="Hughes L."/>
            <person name="Hulme W."/>
            <person name="Husby E."/>
            <person name="Iliev I."/>
            <person name="Jaffe D."/>
            <person name="Jones C."/>
            <person name="Kamal M."/>
            <person name="Kamat A."/>
            <person name="Kamvysselis M."/>
            <person name="Karlsson E."/>
            <person name="Kells C."/>
            <person name="Kieu A."/>
            <person name="Kisner P."/>
            <person name="Kodira C."/>
            <person name="Kulbokas E."/>
            <person name="Labutti K."/>
            <person name="Lama D."/>
            <person name="Landers T."/>
            <person name="Leger J."/>
            <person name="Levine S."/>
            <person name="Lewis D."/>
            <person name="Lewis T."/>
            <person name="Lindblad-toh K."/>
            <person name="Liu X."/>
            <person name="Lokyitsang T."/>
            <person name="Lokyitsang Y."/>
            <person name="Lucien O."/>
            <person name="Lui A."/>
            <person name="Ma L.J."/>
            <person name="Mabbitt R."/>
            <person name="Macdonald J."/>
            <person name="Maclean C."/>
            <person name="Major J."/>
            <person name="Manning J."/>
            <person name="Marabella R."/>
            <person name="Maru K."/>
            <person name="Matthews C."/>
            <person name="Mauceli E."/>
            <person name="Mccarthy M."/>
            <person name="Mcdonough S."/>
            <person name="Mcghee T."/>
            <person name="Meldrim J."/>
            <person name="Meneus L."/>
            <person name="Mesirov J."/>
            <person name="Mihalev A."/>
            <person name="Mihova T."/>
            <person name="Mikkelsen T."/>
            <person name="Mlenga V."/>
            <person name="Moru K."/>
            <person name="Mozes J."/>
            <person name="Mulrain L."/>
            <person name="Munson G."/>
            <person name="Naylor J."/>
            <person name="Newes C."/>
            <person name="Nguyen C."/>
            <person name="Nguyen N."/>
            <person name="Nguyen T."/>
            <person name="Nicol R."/>
            <person name="Nielsen C."/>
            <person name="Nizzari M."/>
            <person name="Norbu C."/>
            <person name="Norbu N."/>
            <person name="O'donnell P."/>
            <person name="Okoawo O."/>
            <person name="O'leary S."/>
            <person name="Omotosho B."/>
            <person name="O'neill K."/>
            <person name="Osman S."/>
            <person name="Parker S."/>
            <person name="Perrin D."/>
            <person name="Phunkhang P."/>
            <person name="Piqani B."/>
            <person name="Purcell S."/>
            <person name="Rachupka T."/>
            <person name="Ramasamy U."/>
            <person name="Rameau R."/>
            <person name="Ray V."/>
            <person name="Raymond C."/>
            <person name="Retta R."/>
            <person name="Richardson S."/>
            <person name="Rise C."/>
            <person name="Rodriguez J."/>
            <person name="Rogers J."/>
            <person name="Rogov P."/>
            <person name="Rutman M."/>
            <person name="Schupbach R."/>
            <person name="Seaman C."/>
            <person name="Settipalli S."/>
            <person name="Sharpe T."/>
            <person name="Sheridan J."/>
            <person name="Sherpa N."/>
            <person name="Shi J."/>
            <person name="Smirnov S."/>
            <person name="Smith C."/>
            <person name="Sougnez C."/>
            <person name="Spencer B."/>
            <person name="Stalker J."/>
            <person name="Stange-thomann N."/>
            <person name="Stavropoulos S."/>
            <person name="Stetson K."/>
            <person name="Stone C."/>
            <person name="Stone S."/>
            <person name="Stubbs M."/>
            <person name="Talamas J."/>
            <person name="Tchuinga P."/>
            <person name="Tenzing P."/>
            <person name="Tesfaye S."/>
            <person name="Theodore J."/>
            <person name="Thoulutsang Y."/>
            <person name="Topham K."/>
            <person name="Towey S."/>
            <person name="Tsamla T."/>
            <person name="Tsomo N."/>
            <person name="Vallee D."/>
            <person name="Vassiliev H."/>
            <person name="Venkataraman V."/>
            <person name="Vinson J."/>
            <person name="Vo A."/>
            <person name="Wade C."/>
            <person name="Wang S."/>
            <person name="Wangchuk T."/>
            <person name="Wangdi T."/>
            <person name="Whittaker C."/>
            <person name="Wilkinson J."/>
            <person name="Wu Y."/>
            <person name="Wyman D."/>
            <person name="Yadav S."/>
            <person name="Yang S."/>
            <person name="Yang X."/>
            <person name="Yeager S."/>
            <person name="Yee E."/>
            <person name="Young G."/>
            <person name="Zainoun J."/>
            <person name="Zembeck L."/>
            <person name="Zimmer A."/>
            <person name="Zody M."/>
            <person name="Lander E."/>
        </authorList>
    </citation>
    <scope>NUCLEOTIDE SEQUENCE [LARGE SCALE GENOMIC DNA]</scope>
</reference>
<dbReference type="AlphaFoldDB" id="H2ZM45"/>
<dbReference type="Proteomes" id="UP000007875">
    <property type="component" value="Unassembled WGS sequence"/>
</dbReference>
<dbReference type="Pfam" id="PF00100">
    <property type="entry name" value="Zona_pellucida"/>
    <property type="match status" value="1"/>
</dbReference>
<keyword evidence="2" id="KW-1015">Disulfide bond</keyword>
<keyword evidence="1" id="KW-0732">Signal</keyword>
<proteinExistence type="predicted"/>
<dbReference type="Gene3D" id="3.10.100.10">
    <property type="entry name" value="Mannose-Binding Protein A, subunit A"/>
    <property type="match status" value="1"/>
</dbReference>
<dbReference type="InterPro" id="IPR001507">
    <property type="entry name" value="ZP_dom"/>
</dbReference>
<feature type="region of interest" description="Disordered" evidence="3">
    <location>
        <begin position="157"/>
        <end position="193"/>
    </location>
</feature>
<sequence length="602" mass="66945">MQGSFHIGLLLLGKPPKPILQEEEGTLKWIDDQQTLGSFAPWMVQEPDSGKTDGNGAGERHDCVKMTIMVVGSRSIANWYDAVCASREAFVCETEPIVPTSATVQPIQDVEIESTSMPTNLIFETSDTPMEYVENENDTEILNETALPLTVVGYGSGVDSNSTHDNTNTSSEPDLTESENFTSGEMETPSPTYTRRTCQLECSPFMMKAACPLANFPLMLDATAVLNNASCRPRRNSTHLIVHITLDGCGTMAKNIRGNEVSFSNTIRLASRGSILRSHQEISESTEFMVLDCRYPQRHMLMQNFRPAENRPRIHVTVQDGPNLPHVFLVYKNNNYDCPFPKSDNPIRISISQRLFFEIRLTMLSHQVEVHPVTCVATPDQDPYNSNNFQMMENGCIRDDTLQLEESDSGKISRFSVQAFRFVGFYTKIYVHCELIVCTLGSASSVRCPYQCDVESRRRRNAQNDTLTQRIQISTGPIIFVPDSEEGTPSGYIIREYPREESSNATDENEVENPGEIVVEDAGEEDGSEETDGGTIIVENTESTDNQGANNQVEINHQRSPAKQVAQNINTAGHGKGRGAASGYKLSFILFSMSLVPLVVRY</sequence>
<dbReference type="Pfam" id="PF23344">
    <property type="entry name" value="ZP-N"/>
    <property type="match status" value="1"/>
</dbReference>
<evidence type="ECO:0008006" key="8">
    <source>
        <dbReference type="Google" id="ProtNLM"/>
    </source>
</evidence>
<protein>
    <recommendedName>
        <fullName evidence="8">ZP domain-containing protein</fullName>
    </recommendedName>
</protein>
<dbReference type="GeneTree" id="ENSGT00940000165331"/>
<dbReference type="InterPro" id="IPR055355">
    <property type="entry name" value="ZP-C"/>
</dbReference>
<dbReference type="InterPro" id="IPR016186">
    <property type="entry name" value="C-type_lectin-like/link_sf"/>
</dbReference>